<gene>
    <name evidence="1" type="ORF">F511_36611</name>
</gene>
<dbReference type="Proteomes" id="UP000250235">
    <property type="component" value="Unassembled WGS sequence"/>
</dbReference>
<evidence type="ECO:0000313" key="2">
    <source>
        <dbReference type="Proteomes" id="UP000250235"/>
    </source>
</evidence>
<evidence type="ECO:0000313" key="1">
    <source>
        <dbReference type="EMBL" id="KZV21047.1"/>
    </source>
</evidence>
<protein>
    <submittedName>
        <fullName evidence="1">3-phosphoshikimate 1-carboxyvinyltransferase</fullName>
    </submittedName>
</protein>
<accession>A0A2Z7AP44</accession>
<keyword evidence="2" id="KW-1185">Reference proteome</keyword>
<sequence>MSSPGSTCDVLIDLQDVCLTIETLATFDLSMIVDAVGIFEMKGSYCTLTMTNWFLQALLVIPRGMMGRCC</sequence>
<reference evidence="1 2" key="1">
    <citation type="journal article" date="2015" name="Proc. Natl. Acad. Sci. U.S.A.">
        <title>The resurrection genome of Boea hygrometrica: A blueprint for survival of dehydration.</title>
        <authorList>
            <person name="Xiao L."/>
            <person name="Yang G."/>
            <person name="Zhang L."/>
            <person name="Yang X."/>
            <person name="Zhao S."/>
            <person name="Ji Z."/>
            <person name="Zhou Q."/>
            <person name="Hu M."/>
            <person name="Wang Y."/>
            <person name="Chen M."/>
            <person name="Xu Y."/>
            <person name="Jin H."/>
            <person name="Xiao X."/>
            <person name="Hu G."/>
            <person name="Bao F."/>
            <person name="Hu Y."/>
            <person name="Wan P."/>
            <person name="Li L."/>
            <person name="Deng X."/>
            <person name="Kuang T."/>
            <person name="Xiang C."/>
            <person name="Zhu J.K."/>
            <person name="Oliver M.J."/>
            <person name="He Y."/>
        </authorList>
    </citation>
    <scope>NUCLEOTIDE SEQUENCE [LARGE SCALE GENOMIC DNA]</scope>
    <source>
        <strain evidence="2">cv. XS01</strain>
    </source>
</reference>
<dbReference type="AlphaFoldDB" id="A0A2Z7AP44"/>
<dbReference type="EMBL" id="KV014978">
    <property type="protein sequence ID" value="KZV21047.1"/>
    <property type="molecule type" value="Genomic_DNA"/>
</dbReference>
<organism evidence="1 2">
    <name type="scientific">Dorcoceras hygrometricum</name>
    <dbReference type="NCBI Taxonomy" id="472368"/>
    <lineage>
        <taxon>Eukaryota</taxon>
        <taxon>Viridiplantae</taxon>
        <taxon>Streptophyta</taxon>
        <taxon>Embryophyta</taxon>
        <taxon>Tracheophyta</taxon>
        <taxon>Spermatophyta</taxon>
        <taxon>Magnoliopsida</taxon>
        <taxon>eudicotyledons</taxon>
        <taxon>Gunneridae</taxon>
        <taxon>Pentapetalae</taxon>
        <taxon>asterids</taxon>
        <taxon>lamiids</taxon>
        <taxon>Lamiales</taxon>
        <taxon>Gesneriaceae</taxon>
        <taxon>Didymocarpoideae</taxon>
        <taxon>Trichosporeae</taxon>
        <taxon>Loxocarpinae</taxon>
        <taxon>Dorcoceras</taxon>
    </lineage>
</organism>
<keyword evidence="1" id="KW-0808">Transferase</keyword>
<name>A0A2Z7AP44_9LAMI</name>
<dbReference type="GO" id="GO:0016740">
    <property type="term" value="F:transferase activity"/>
    <property type="evidence" value="ECO:0007669"/>
    <property type="project" value="UniProtKB-KW"/>
</dbReference>
<proteinExistence type="predicted"/>